<feature type="region of interest" description="Disordered" evidence="8">
    <location>
        <begin position="309"/>
        <end position="347"/>
    </location>
</feature>
<dbReference type="SMART" id="SM00220">
    <property type="entry name" value="S_TKc"/>
    <property type="match status" value="1"/>
</dbReference>
<dbReference type="GO" id="GO:0005524">
    <property type="term" value="F:ATP binding"/>
    <property type="evidence" value="ECO:0007669"/>
    <property type="project" value="UniProtKB-UniRule"/>
</dbReference>
<evidence type="ECO:0000313" key="10">
    <source>
        <dbReference type="EMBL" id="PFG20781.1"/>
    </source>
</evidence>
<keyword evidence="6 7" id="KW-0067">ATP-binding</keyword>
<feature type="domain" description="Protein kinase" evidence="9">
    <location>
        <begin position="12"/>
        <end position="263"/>
    </location>
</feature>
<dbReference type="PROSITE" id="PS00108">
    <property type="entry name" value="PROTEIN_KINASE_ST"/>
    <property type="match status" value="1"/>
</dbReference>
<gene>
    <name evidence="10" type="ORF">ATL40_2395</name>
</gene>
<dbReference type="Gene3D" id="1.10.510.10">
    <property type="entry name" value="Transferase(Phosphotransferase) domain 1"/>
    <property type="match status" value="1"/>
</dbReference>
<dbReference type="PROSITE" id="PS00107">
    <property type="entry name" value="PROTEIN_KINASE_ATP"/>
    <property type="match status" value="1"/>
</dbReference>
<dbReference type="CDD" id="cd14014">
    <property type="entry name" value="STKc_PknB_like"/>
    <property type="match status" value="1"/>
</dbReference>
<dbReference type="Pfam" id="PF00069">
    <property type="entry name" value="Pkinase"/>
    <property type="match status" value="1"/>
</dbReference>
<dbReference type="PANTHER" id="PTHR43289:SF6">
    <property type="entry name" value="SERINE_THREONINE-PROTEIN KINASE NEKL-3"/>
    <property type="match status" value="1"/>
</dbReference>
<comment type="caution">
    <text evidence="10">The sequence shown here is derived from an EMBL/GenBank/DDBJ whole genome shotgun (WGS) entry which is preliminary data.</text>
</comment>
<dbReference type="PROSITE" id="PS50011">
    <property type="entry name" value="PROTEIN_KINASE_DOM"/>
    <property type="match status" value="1"/>
</dbReference>
<dbReference type="RefSeq" id="WP_098469708.1">
    <property type="nucleotide sequence ID" value="NZ_PDJD01000001.1"/>
</dbReference>
<proteinExistence type="predicted"/>
<reference evidence="10 11" key="1">
    <citation type="submission" date="2017-10" db="EMBL/GenBank/DDBJ databases">
        <title>Sequencing the genomes of 1000 actinobacteria strains.</title>
        <authorList>
            <person name="Klenk H.-P."/>
        </authorList>
    </citation>
    <scope>NUCLEOTIDE SEQUENCE [LARGE SCALE GENOMIC DNA]</scope>
    <source>
        <strain evidence="10 11">DSM 21801</strain>
    </source>
</reference>
<dbReference type="EMBL" id="PDJD01000001">
    <property type="protein sequence ID" value="PFG20781.1"/>
    <property type="molecule type" value="Genomic_DNA"/>
</dbReference>
<protein>
    <recommendedName>
        <fullName evidence="1">non-specific serine/threonine protein kinase</fullName>
        <ecNumber evidence="1">2.7.11.1</ecNumber>
    </recommendedName>
</protein>
<evidence type="ECO:0000256" key="4">
    <source>
        <dbReference type="ARBA" id="ARBA00022741"/>
    </source>
</evidence>
<evidence type="ECO:0000256" key="6">
    <source>
        <dbReference type="ARBA" id="ARBA00022840"/>
    </source>
</evidence>
<dbReference type="EC" id="2.7.11.1" evidence="1"/>
<evidence type="ECO:0000256" key="1">
    <source>
        <dbReference type="ARBA" id="ARBA00012513"/>
    </source>
</evidence>
<evidence type="ECO:0000256" key="2">
    <source>
        <dbReference type="ARBA" id="ARBA00022527"/>
    </source>
</evidence>
<dbReference type="Proteomes" id="UP000224915">
    <property type="component" value="Unassembled WGS sequence"/>
</dbReference>
<keyword evidence="2 10" id="KW-0723">Serine/threonine-protein kinase</keyword>
<evidence type="ECO:0000313" key="11">
    <source>
        <dbReference type="Proteomes" id="UP000224915"/>
    </source>
</evidence>
<dbReference type="SUPFAM" id="SSF56112">
    <property type="entry name" value="Protein kinase-like (PK-like)"/>
    <property type="match status" value="1"/>
</dbReference>
<dbReference type="InterPro" id="IPR000719">
    <property type="entry name" value="Prot_kinase_dom"/>
</dbReference>
<evidence type="ECO:0000256" key="8">
    <source>
        <dbReference type="SAM" id="MobiDB-lite"/>
    </source>
</evidence>
<keyword evidence="4 7" id="KW-0547">Nucleotide-binding</keyword>
<keyword evidence="3" id="KW-0808">Transferase</keyword>
<keyword evidence="11" id="KW-1185">Reference proteome</keyword>
<keyword evidence="5 10" id="KW-0418">Kinase</keyword>
<dbReference type="PANTHER" id="PTHR43289">
    <property type="entry name" value="MITOGEN-ACTIVATED PROTEIN KINASE KINASE KINASE 20-RELATED"/>
    <property type="match status" value="1"/>
</dbReference>
<evidence type="ECO:0000256" key="5">
    <source>
        <dbReference type="ARBA" id="ARBA00022777"/>
    </source>
</evidence>
<dbReference type="OrthoDB" id="9762169at2"/>
<dbReference type="InterPro" id="IPR008271">
    <property type="entry name" value="Ser/Thr_kinase_AS"/>
</dbReference>
<dbReference type="AlphaFoldDB" id="A0A2A9D320"/>
<sequence>MRRPGAPAIEGLEPLDLIGRGGSADVYTYRQVMPPRTVAVKVLHGTGEGHTLAPTEAVVMAALSHHPAIVTIHQAGVSEDGRRYLVMEYCSRPNLARRYRSEPMGVPEALSLGVRLSAAVETAHRSGVLHRDIKPANVLVTDYGWPALADFGIASSHGGSTGGMSLLWAAPEAVEDPDAFDARSDVYSLAATIYTLLAGHAPHERGSERLEASTLVDRTLRESVPPLGRSDVPTSLEAVLARAMARDPQDRFDAAVDLGHALQDIERELGLPVTELTLSLPETTTGDPSLVDLTDWDTAATGATTRRLAAPAPAVPGGERGRSTPRSLGGVGGVGEPGSPAPATAGSTVPAAGRVAVRRLALALCAAIVATIIIAWALSRAAQVETPDEPTPAPEPAFTAGVPAPSDLVLRREGEDVVATWVNPSPQPGDRFSWQAELDGVPTARESTTRTQVRVPAGGVTEVCLQVAVVRQDGALSDPEEQCVP</sequence>
<name>A0A2A9D320_9MICO</name>
<dbReference type="InterPro" id="IPR011009">
    <property type="entry name" value="Kinase-like_dom_sf"/>
</dbReference>
<evidence type="ECO:0000256" key="7">
    <source>
        <dbReference type="PROSITE-ProRule" id="PRU10141"/>
    </source>
</evidence>
<evidence type="ECO:0000259" key="9">
    <source>
        <dbReference type="PROSITE" id="PS50011"/>
    </source>
</evidence>
<dbReference type="InterPro" id="IPR017441">
    <property type="entry name" value="Protein_kinase_ATP_BS"/>
</dbReference>
<feature type="binding site" evidence="7">
    <location>
        <position position="41"/>
    </location>
    <ligand>
        <name>ATP</name>
        <dbReference type="ChEBI" id="CHEBI:30616"/>
    </ligand>
</feature>
<accession>A0A2A9D320</accession>
<organism evidence="10 11">
    <name type="scientific">Serinibacter salmoneus</name>
    <dbReference type="NCBI Taxonomy" id="556530"/>
    <lineage>
        <taxon>Bacteria</taxon>
        <taxon>Bacillati</taxon>
        <taxon>Actinomycetota</taxon>
        <taxon>Actinomycetes</taxon>
        <taxon>Micrococcales</taxon>
        <taxon>Beutenbergiaceae</taxon>
        <taxon>Serinibacter</taxon>
    </lineage>
</organism>
<dbReference type="GO" id="GO:0004674">
    <property type="term" value="F:protein serine/threonine kinase activity"/>
    <property type="evidence" value="ECO:0007669"/>
    <property type="project" value="UniProtKB-KW"/>
</dbReference>
<evidence type="ECO:0000256" key="3">
    <source>
        <dbReference type="ARBA" id="ARBA00022679"/>
    </source>
</evidence>